<accession>A0ABV7C2G8</accession>
<name>A0ABV7C2G8_9PROT</name>
<keyword evidence="3" id="KW-1185">Reference proteome</keyword>
<feature type="region of interest" description="Disordered" evidence="1">
    <location>
        <begin position="1"/>
        <end position="50"/>
    </location>
</feature>
<protein>
    <submittedName>
        <fullName evidence="2">Uncharacterized protein</fullName>
    </submittedName>
</protein>
<organism evidence="2 3">
    <name type="scientific">Falsiroseomonas tokyonensis</name>
    <dbReference type="NCBI Taxonomy" id="430521"/>
    <lineage>
        <taxon>Bacteria</taxon>
        <taxon>Pseudomonadati</taxon>
        <taxon>Pseudomonadota</taxon>
        <taxon>Alphaproteobacteria</taxon>
        <taxon>Acetobacterales</taxon>
        <taxon>Roseomonadaceae</taxon>
        <taxon>Falsiroseomonas</taxon>
    </lineage>
</organism>
<evidence type="ECO:0000256" key="1">
    <source>
        <dbReference type="SAM" id="MobiDB-lite"/>
    </source>
</evidence>
<gene>
    <name evidence="2" type="ORF">ACFOD3_21935</name>
</gene>
<dbReference type="EMBL" id="JBHRSB010000007">
    <property type="protein sequence ID" value="MFC3002575.1"/>
    <property type="molecule type" value="Genomic_DNA"/>
</dbReference>
<evidence type="ECO:0000313" key="2">
    <source>
        <dbReference type="EMBL" id="MFC3002575.1"/>
    </source>
</evidence>
<proteinExistence type="predicted"/>
<feature type="compositionally biased region" description="Basic and acidic residues" evidence="1">
    <location>
        <begin position="32"/>
        <end position="50"/>
    </location>
</feature>
<sequence length="50" mass="5343">MAGLPTVGNLAGRARGRPYAIDGDLRPPQAGERPDGRRAQWRVAERSAGD</sequence>
<dbReference type="Proteomes" id="UP001595420">
    <property type="component" value="Unassembled WGS sequence"/>
</dbReference>
<evidence type="ECO:0000313" key="3">
    <source>
        <dbReference type="Proteomes" id="UP001595420"/>
    </source>
</evidence>
<comment type="caution">
    <text evidence="2">The sequence shown here is derived from an EMBL/GenBank/DDBJ whole genome shotgun (WGS) entry which is preliminary data.</text>
</comment>
<reference evidence="3" key="1">
    <citation type="journal article" date="2019" name="Int. J. Syst. Evol. Microbiol.">
        <title>The Global Catalogue of Microorganisms (GCM) 10K type strain sequencing project: providing services to taxonomists for standard genome sequencing and annotation.</title>
        <authorList>
            <consortium name="The Broad Institute Genomics Platform"/>
            <consortium name="The Broad Institute Genome Sequencing Center for Infectious Disease"/>
            <person name="Wu L."/>
            <person name="Ma J."/>
        </authorList>
    </citation>
    <scope>NUCLEOTIDE SEQUENCE [LARGE SCALE GENOMIC DNA]</scope>
    <source>
        <strain evidence="3">CGMCC 1.16855</strain>
    </source>
</reference>